<organism evidence="2 3">
    <name type="scientific">Rhodococcus baikonurensis</name>
    <dbReference type="NCBI Taxonomy" id="172041"/>
    <lineage>
        <taxon>Bacteria</taxon>
        <taxon>Bacillati</taxon>
        <taxon>Actinomycetota</taxon>
        <taxon>Actinomycetes</taxon>
        <taxon>Mycobacteriales</taxon>
        <taxon>Nocardiaceae</taxon>
        <taxon>Rhodococcus</taxon>
        <taxon>Rhodococcus erythropolis group</taxon>
    </lineage>
</organism>
<dbReference type="Proteomes" id="UP001589587">
    <property type="component" value="Unassembled WGS sequence"/>
</dbReference>
<comment type="caution">
    <text evidence="2">The sequence shown here is derived from an EMBL/GenBank/DDBJ whole genome shotgun (WGS) entry which is preliminary data.</text>
</comment>
<evidence type="ECO:0000313" key="2">
    <source>
        <dbReference type="EMBL" id="MFB9779697.1"/>
    </source>
</evidence>
<feature type="region of interest" description="Disordered" evidence="1">
    <location>
        <begin position="1"/>
        <end position="22"/>
    </location>
</feature>
<evidence type="ECO:0000256" key="1">
    <source>
        <dbReference type="SAM" id="MobiDB-lite"/>
    </source>
</evidence>
<accession>A0ABV5XB48</accession>
<proteinExistence type="predicted"/>
<keyword evidence="3" id="KW-1185">Reference proteome</keyword>
<name>A0ABV5XB48_9NOCA</name>
<sequence length="195" mass="21897">MYLVPDLDDDDDPDFDETFDPDAQTLTPRQCVVVARVATELADAVFADAHLLGNRPVQPGSGCAVLADLPECTWTQDATWRRTMARSFDDLSADAAAGLDPEPRCTGEEMALRLIIGRARTAMISDRFVEELTHLPAHKNDDDWDGPLDYLFQDHDVLTLFWAEPISDGVNLDPEDWFTPFEPELARDEDRGFRT</sequence>
<reference evidence="2 3" key="1">
    <citation type="submission" date="2024-09" db="EMBL/GenBank/DDBJ databases">
        <authorList>
            <person name="Sun Q."/>
            <person name="Mori K."/>
        </authorList>
    </citation>
    <scope>NUCLEOTIDE SEQUENCE [LARGE SCALE GENOMIC DNA]</scope>
    <source>
        <strain evidence="2 3">JCM 11411</strain>
    </source>
</reference>
<evidence type="ECO:0000313" key="3">
    <source>
        <dbReference type="Proteomes" id="UP001589587"/>
    </source>
</evidence>
<protein>
    <recommendedName>
        <fullName evidence="4">DUF4240 domain-containing protein</fullName>
    </recommendedName>
</protein>
<feature type="compositionally biased region" description="Acidic residues" evidence="1">
    <location>
        <begin position="1"/>
        <end position="20"/>
    </location>
</feature>
<dbReference type="EMBL" id="JBHMAS010000017">
    <property type="protein sequence ID" value="MFB9779697.1"/>
    <property type="molecule type" value="Genomic_DNA"/>
</dbReference>
<evidence type="ECO:0008006" key="4">
    <source>
        <dbReference type="Google" id="ProtNLM"/>
    </source>
</evidence>
<dbReference type="RefSeq" id="WP_064114221.1">
    <property type="nucleotide sequence ID" value="NZ_JBHMAS010000017.1"/>
</dbReference>
<gene>
    <name evidence="2" type="ORF">ACFFQ6_08400</name>
</gene>